<feature type="transmembrane region" description="Helical" evidence="1">
    <location>
        <begin position="43"/>
        <end position="63"/>
    </location>
</feature>
<evidence type="ECO:0000256" key="1">
    <source>
        <dbReference type="SAM" id="Phobius"/>
    </source>
</evidence>
<evidence type="ECO:0000313" key="3">
    <source>
        <dbReference type="EMBL" id="UOB18773.1"/>
    </source>
</evidence>
<evidence type="ECO:0000313" key="4">
    <source>
        <dbReference type="Proteomes" id="UP000831290"/>
    </source>
</evidence>
<dbReference type="InterPro" id="IPR036890">
    <property type="entry name" value="HATPase_C_sf"/>
</dbReference>
<dbReference type="Proteomes" id="UP000831290">
    <property type="component" value="Chromosome"/>
</dbReference>
<name>A0A9E7D312_9FLAO</name>
<protein>
    <submittedName>
        <fullName evidence="3">Histidine kinase</fullName>
    </submittedName>
</protein>
<accession>A0A9E7D312</accession>
<organism evidence="3 4">
    <name type="scientific">Abyssalbus ytuae</name>
    <dbReference type="NCBI Taxonomy" id="2926907"/>
    <lineage>
        <taxon>Bacteria</taxon>
        <taxon>Pseudomonadati</taxon>
        <taxon>Bacteroidota</taxon>
        <taxon>Flavobacteriia</taxon>
        <taxon>Flavobacteriales</taxon>
        <taxon>Flavobacteriaceae</taxon>
        <taxon>Abyssalbus</taxon>
    </lineage>
</organism>
<dbReference type="KEGG" id="fbm:MQE35_05635"/>
<keyword evidence="1" id="KW-0812">Transmembrane</keyword>
<feature type="transmembrane region" description="Helical" evidence="1">
    <location>
        <begin position="123"/>
        <end position="144"/>
    </location>
</feature>
<feature type="domain" description="Signal transduction histidine kinase internal region" evidence="2">
    <location>
        <begin position="163"/>
        <end position="238"/>
    </location>
</feature>
<keyword evidence="4" id="KW-1185">Reference proteome</keyword>
<keyword evidence="1" id="KW-0472">Membrane</keyword>
<feature type="transmembrane region" description="Helical" evidence="1">
    <location>
        <begin position="70"/>
        <end position="88"/>
    </location>
</feature>
<sequence>MIERKNIKEVTIHAIIWIIIFLISTLEFYSQFKSIPYHIYTRLVIYIIVFYLNYLFLIPRLLLKGKLYNYLFFCVAMIITFLFLTRFIEPEPVFKLRPGNFEGLANRPELPEPPKMKSTLFRYVFPFLTMGFFIIAGTTIKIYSDWKKNIELRKQVESEKIHSELQFLKTQLNPHFLFNSLNTIYSLSVSKSAYTSEAILNVAELMRYMLYEANKDLVPLSKEIDYIKNYIQLQRLRLLNSEQVSIQIRGNYENKFIQPLLLISFIENAFKYGTDYKGNTVVKININVEGNTLYFNISNIIGTHKKDISNSGIGLKNIKNRLKLLYPDSHELEIVNDGENYTVNLRLNNLKG</sequence>
<gene>
    <name evidence="3" type="ORF">MQE35_05635</name>
</gene>
<dbReference type="Gene3D" id="3.30.565.10">
    <property type="entry name" value="Histidine kinase-like ATPase, C-terminal domain"/>
    <property type="match status" value="1"/>
</dbReference>
<reference evidence="3" key="1">
    <citation type="submission" date="2022-03" db="EMBL/GenBank/DDBJ databases">
        <title>Description of Abyssus ytuae gen. nov., sp. nov., a novel member of the family Flavobacteriaceae isolated from the sediment of Mariana Trench.</title>
        <authorList>
            <person name="Zhang J."/>
            <person name="Xu X."/>
        </authorList>
    </citation>
    <scope>NUCLEOTIDE SEQUENCE</scope>
    <source>
        <strain evidence="3">MT3330</strain>
    </source>
</reference>
<dbReference type="GO" id="GO:0000155">
    <property type="term" value="F:phosphorelay sensor kinase activity"/>
    <property type="evidence" value="ECO:0007669"/>
    <property type="project" value="InterPro"/>
</dbReference>
<dbReference type="PANTHER" id="PTHR34220">
    <property type="entry name" value="SENSOR HISTIDINE KINASE YPDA"/>
    <property type="match status" value="1"/>
</dbReference>
<dbReference type="EMBL" id="CP094358">
    <property type="protein sequence ID" value="UOB18773.1"/>
    <property type="molecule type" value="Genomic_DNA"/>
</dbReference>
<feature type="transmembrane region" description="Helical" evidence="1">
    <location>
        <begin position="12"/>
        <end position="31"/>
    </location>
</feature>
<dbReference type="PANTHER" id="PTHR34220:SF7">
    <property type="entry name" value="SENSOR HISTIDINE KINASE YPDA"/>
    <property type="match status" value="1"/>
</dbReference>
<dbReference type="InterPro" id="IPR050640">
    <property type="entry name" value="Bact_2-comp_sensor_kinase"/>
</dbReference>
<dbReference type="GO" id="GO:0016020">
    <property type="term" value="C:membrane"/>
    <property type="evidence" value="ECO:0007669"/>
    <property type="project" value="InterPro"/>
</dbReference>
<dbReference type="AlphaFoldDB" id="A0A9E7D312"/>
<evidence type="ECO:0000259" key="2">
    <source>
        <dbReference type="Pfam" id="PF06580"/>
    </source>
</evidence>
<dbReference type="RefSeq" id="WP_255845390.1">
    <property type="nucleotide sequence ID" value="NZ_CP094358.1"/>
</dbReference>
<dbReference type="InterPro" id="IPR010559">
    <property type="entry name" value="Sig_transdc_His_kin_internal"/>
</dbReference>
<keyword evidence="3" id="KW-0418">Kinase</keyword>
<keyword evidence="3" id="KW-0808">Transferase</keyword>
<keyword evidence="1" id="KW-1133">Transmembrane helix</keyword>
<dbReference type="Pfam" id="PF06580">
    <property type="entry name" value="His_kinase"/>
    <property type="match status" value="1"/>
</dbReference>
<proteinExistence type="predicted"/>